<reference evidence="1" key="1">
    <citation type="submission" date="2020-08" db="EMBL/GenBank/DDBJ databases">
        <title>Multicomponent nature underlies the extraordinary mechanical properties of spider dragline silk.</title>
        <authorList>
            <person name="Kono N."/>
            <person name="Nakamura H."/>
            <person name="Mori M."/>
            <person name="Yoshida Y."/>
            <person name="Ohtoshi R."/>
            <person name="Malay A.D."/>
            <person name="Moran D.A.P."/>
            <person name="Tomita M."/>
            <person name="Numata K."/>
            <person name="Arakawa K."/>
        </authorList>
    </citation>
    <scope>NUCLEOTIDE SEQUENCE</scope>
</reference>
<protein>
    <submittedName>
        <fullName evidence="1">Uncharacterized protein</fullName>
    </submittedName>
</protein>
<gene>
    <name evidence="1" type="primary">AVEN_32554_1</name>
    <name evidence="1" type="ORF">TNCV_3166771</name>
</gene>
<accession>A0A8X6RFQ4</accession>
<evidence type="ECO:0000313" key="1">
    <source>
        <dbReference type="EMBL" id="GFX90846.1"/>
    </source>
</evidence>
<dbReference type="Proteomes" id="UP000887159">
    <property type="component" value="Unassembled WGS sequence"/>
</dbReference>
<keyword evidence="2" id="KW-1185">Reference proteome</keyword>
<dbReference type="Gene3D" id="3.20.20.80">
    <property type="entry name" value="Glycosidases"/>
    <property type="match status" value="1"/>
</dbReference>
<sequence>MYTHGQKNYRFNPAFALQLHTAPTAGAMMFRGGQLAPMQWSSGPQANFTSEESTPWLPLHPNYITRNVASTADQLKLFRKLTELKRNEDIFSAEYSNSRTSLMHTLAVRFSVPFEDEPLEYEWYYNKCGLLAARTILGDVLLIANFGTDTLGFKDNLKCLDGESNVHFFTADYIQKQIDIVLSTNNLHENRERIQDLVLEAGDAIIGRFFI</sequence>
<evidence type="ECO:0000313" key="2">
    <source>
        <dbReference type="Proteomes" id="UP000887159"/>
    </source>
</evidence>
<comment type="caution">
    <text evidence="1">The sequence shown here is derived from an EMBL/GenBank/DDBJ whole genome shotgun (WGS) entry which is preliminary data.</text>
</comment>
<proteinExistence type="predicted"/>
<dbReference type="EMBL" id="BMAU01021105">
    <property type="protein sequence ID" value="GFX90846.1"/>
    <property type="molecule type" value="Genomic_DNA"/>
</dbReference>
<organism evidence="1 2">
    <name type="scientific">Trichonephila clavipes</name>
    <name type="common">Golden silk orbweaver</name>
    <name type="synonym">Nephila clavipes</name>
    <dbReference type="NCBI Taxonomy" id="2585209"/>
    <lineage>
        <taxon>Eukaryota</taxon>
        <taxon>Metazoa</taxon>
        <taxon>Ecdysozoa</taxon>
        <taxon>Arthropoda</taxon>
        <taxon>Chelicerata</taxon>
        <taxon>Arachnida</taxon>
        <taxon>Araneae</taxon>
        <taxon>Araneomorphae</taxon>
        <taxon>Entelegynae</taxon>
        <taxon>Araneoidea</taxon>
        <taxon>Nephilidae</taxon>
        <taxon>Trichonephila</taxon>
    </lineage>
</organism>
<dbReference type="AlphaFoldDB" id="A0A8X6RFQ4"/>
<name>A0A8X6RFQ4_TRICX</name>